<evidence type="ECO:0000313" key="1">
    <source>
        <dbReference type="EMBL" id="KAK1419377.1"/>
    </source>
</evidence>
<protein>
    <submittedName>
        <fullName evidence="1">Uncharacterized protein</fullName>
    </submittedName>
</protein>
<reference evidence="1" key="1">
    <citation type="journal article" date="2023" name="bioRxiv">
        <title>Improved chromosome-level genome assembly for marigold (Tagetes erecta).</title>
        <authorList>
            <person name="Jiang F."/>
            <person name="Yuan L."/>
            <person name="Wang S."/>
            <person name="Wang H."/>
            <person name="Xu D."/>
            <person name="Wang A."/>
            <person name="Fan W."/>
        </authorList>
    </citation>
    <scope>NUCLEOTIDE SEQUENCE</scope>
    <source>
        <strain evidence="1">WSJ</strain>
        <tissue evidence="1">Leaf</tissue>
    </source>
</reference>
<keyword evidence="2" id="KW-1185">Reference proteome</keyword>
<comment type="caution">
    <text evidence="1">The sequence shown here is derived from an EMBL/GenBank/DDBJ whole genome shotgun (WGS) entry which is preliminary data.</text>
</comment>
<organism evidence="1 2">
    <name type="scientific">Tagetes erecta</name>
    <name type="common">African marigold</name>
    <dbReference type="NCBI Taxonomy" id="13708"/>
    <lineage>
        <taxon>Eukaryota</taxon>
        <taxon>Viridiplantae</taxon>
        <taxon>Streptophyta</taxon>
        <taxon>Embryophyta</taxon>
        <taxon>Tracheophyta</taxon>
        <taxon>Spermatophyta</taxon>
        <taxon>Magnoliopsida</taxon>
        <taxon>eudicotyledons</taxon>
        <taxon>Gunneridae</taxon>
        <taxon>Pentapetalae</taxon>
        <taxon>asterids</taxon>
        <taxon>campanulids</taxon>
        <taxon>Asterales</taxon>
        <taxon>Asteraceae</taxon>
        <taxon>Asteroideae</taxon>
        <taxon>Heliantheae alliance</taxon>
        <taxon>Tageteae</taxon>
        <taxon>Tagetes</taxon>
    </lineage>
</organism>
<evidence type="ECO:0000313" key="2">
    <source>
        <dbReference type="Proteomes" id="UP001229421"/>
    </source>
</evidence>
<sequence length="153" mass="17770">MIGEAMAVVVVRLMLDMSVIIINDRDEGPKDIQRKRKLLPRTPFRHHHRSALIRHVFFYESNCFACLMDGSNDLETMYQNIYDPSLQLSCMRRTDHAQTLSSADCLFFRRHFIKKGLLRPLPGPDLDQPLLRSSKMFSPPLLLQMSADVVRRL</sequence>
<proteinExistence type="predicted"/>
<name>A0AAD8KAL9_TARER</name>
<gene>
    <name evidence="1" type="ORF">QVD17_28544</name>
</gene>
<dbReference type="EMBL" id="JAUHHV010000007">
    <property type="protein sequence ID" value="KAK1419377.1"/>
    <property type="molecule type" value="Genomic_DNA"/>
</dbReference>
<dbReference type="Proteomes" id="UP001229421">
    <property type="component" value="Unassembled WGS sequence"/>
</dbReference>
<accession>A0AAD8KAL9</accession>
<dbReference type="AlphaFoldDB" id="A0AAD8KAL9"/>